<sequence>MADNRSNAPTFQRLNDAEESGSVQTADVAAGGLRGILDALLKVEGVTAALVVGRDGFAIESVSSNSVDTDSVAAIAASSLTAAEAMGEALKLGTMGSILIEYELGPVAVTPAGPDAVLAVVGSQGANLGRVRIEMRKVRQAVATQL</sequence>
<reference evidence="2 3" key="1">
    <citation type="journal article" date="2019" name="Nat. Microbiol.">
        <title>Mediterranean grassland soil C-N compound turnover is dependent on rainfall and depth, and is mediated by genomically divergent microorganisms.</title>
        <authorList>
            <person name="Diamond S."/>
            <person name="Andeer P.F."/>
            <person name="Li Z."/>
            <person name="Crits-Christoph A."/>
            <person name="Burstein D."/>
            <person name="Anantharaman K."/>
            <person name="Lane K.R."/>
            <person name="Thomas B.C."/>
            <person name="Pan C."/>
            <person name="Northen T.R."/>
            <person name="Banfield J.F."/>
        </authorList>
    </citation>
    <scope>NUCLEOTIDE SEQUENCE [LARGE SCALE GENOMIC DNA]</scope>
    <source>
        <strain evidence="2">NP_8</strain>
    </source>
</reference>
<feature type="domain" description="Roadblock/LAMTOR2" evidence="1">
    <location>
        <begin position="33"/>
        <end position="122"/>
    </location>
</feature>
<organism evidence="2 3">
    <name type="scientific">Candidatus Segetimicrobium genomatis</name>
    <dbReference type="NCBI Taxonomy" id="2569760"/>
    <lineage>
        <taxon>Bacteria</taxon>
        <taxon>Bacillati</taxon>
        <taxon>Candidatus Sysuimicrobiota</taxon>
        <taxon>Candidatus Sysuimicrobiia</taxon>
        <taxon>Candidatus Sysuimicrobiales</taxon>
        <taxon>Candidatus Segetimicrobiaceae</taxon>
        <taxon>Candidatus Segetimicrobium</taxon>
    </lineage>
</organism>
<dbReference type="Gene3D" id="3.30.450.30">
    <property type="entry name" value="Dynein light chain 2a, cytoplasmic"/>
    <property type="match status" value="1"/>
</dbReference>
<evidence type="ECO:0000259" key="1">
    <source>
        <dbReference type="SMART" id="SM00960"/>
    </source>
</evidence>
<evidence type="ECO:0000313" key="2">
    <source>
        <dbReference type="EMBL" id="TMI77111.1"/>
    </source>
</evidence>
<dbReference type="Pfam" id="PF03259">
    <property type="entry name" value="Robl_LC7"/>
    <property type="match status" value="1"/>
</dbReference>
<dbReference type="AlphaFoldDB" id="A0A537J0N5"/>
<dbReference type="PANTHER" id="PTHR36222">
    <property type="entry name" value="SERINE PROTEASE INHIBITOR RV3364C"/>
    <property type="match status" value="1"/>
</dbReference>
<dbReference type="InterPro" id="IPR053141">
    <property type="entry name" value="Mycobact_SerProt_Inhib_Rv3364c"/>
</dbReference>
<dbReference type="InterPro" id="IPR004942">
    <property type="entry name" value="Roadblock/LAMTOR2_dom"/>
</dbReference>
<name>A0A537J0N5_9BACT</name>
<evidence type="ECO:0000313" key="3">
    <source>
        <dbReference type="Proteomes" id="UP000318834"/>
    </source>
</evidence>
<proteinExistence type="predicted"/>
<comment type="caution">
    <text evidence="2">The sequence shown here is derived from an EMBL/GenBank/DDBJ whole genome shotgun (WGS) entry which is preliminary data.</text>
</comment>
<dbReference type="SUPFAM" id="SSF103196">
    <property type="entry name" value="Roadblock/LC7 domain"/>
    <property type="match status" value="1"/>
</dbReference>
<dbReference type="SMART" id="SM00960">
    <property type="entry name" value="Robl_LC7"/>
    <property type="match status" value="1"/>
</dbReference>
<protein>
    <submittedName>
        <fullName evidence="2">Dynein regulation protein LC7</fullName>
    </submittedName>
</protein>
<dbReference type="EMBL" id="VBAP01000006">
    <property type="protein sequence ID" value="TMI77111.1"/>
    <property type="molecule type" value="Genomic_DNA"/>
</dbReference>
<dbReference type="Proteomes" id="UP000318834">
    <property type="component" value="Unassembled WGS sequence"/>
</dbReference>
<dbReference type="PANTHER" id="PTHR36222:SF1">
    <property type="entry name" value="SERINE PROTEASE INHIBITOR RV3364C"/>
    <property type="match status" value="1"/>
</dbReference>
<gene>
    <name evidence="2" type="ORF">E6H05_01005</name>
</gene>
<accession>A0A537J0N5</accession>